<reference evidence="2" key="1">
    <citation type="submission" date="2018-05" db="EMBL/GenBank/DDBJ databases">
        <authorList>
            <person name="Lanie J.A."/>
            <person name="Ng W.-L."/>
            <person name="Kazmierczak K.M."/>
            <person name="Andrzejewski T.M."/>
            <person name="Davidsen T.M."/>
            <person name="Wayne K.J."/>
            <person name="Tettelin H."/>
            <person name="Glass J.I."/>
            <person name="Rusch D."/>
            <person name="Podicherti R."/>
            <person name="Tsui H.-C.T."/>
            <person name="Winkler M.E."/>
        </authorList>
    </citation>
    <scope>NUCLEOTIDE SEQUENCE</scope>
</reference>
<dbReference type="AlphaFoldDB" id="A0A382AVT1"/>
<protein>
    <recommendedName>
        <fullName evidence="1">EthD domain-containing protein</fullName>
    </recommendedName>
</protein>
<accession>A0A382AVT1</accession>
<evidence type="ECO:0000259" key="1">
    <source>
        <dbReference type="Pfam" id="PF07110"/>
    </source>
</evidence>
<dbReference type="InterPro" id="IPR009799">
    <property type="entry name" value="EthD_dom"/>
</dbReference>
<feature type="domain" description="EthD" evidence="1">
    <location>
        <begin position="59"/>
        <end position="142"/>
    </location>
</feature>
<dbReference type="InterPro" id="IPR011008">
    <property type="entry name" value="Dimeric_a/b-barrel"/>
</dbReference>
<dbReference type="EMBL" id="UINC01027028">
    <property type="protein sequence ID" value="SVB05548.1"/>
    <property type="molecule type" value="Genomic_DNA"/>
</dbReference>
<dbReference type="NCBIfam" id="TIGR02118">
    <property type="entry name" value="EthD family reductase"/>
    <property type="match status" value="1"/>
</dbReference>
<name>A0A382AVT1_9ZZZZ</name>
<sequence>MYFRSPEAADLVSLVELATLVPASATIAASVSGMHRIVMRVPTFFSSEKIKGVYPFFRKPGMLVGDFQDHWWHTHGPIAALTEDALAYYQTHPMVSTYGSSAPDFDGVTEIYWRDMESSEAAVASRQMTEDQASDAQTFVDLDRLTLFFGLEEIIIAP</sequence>
<dbReference type="GO" id="GO:0016491">
    <property type="term" value="F:oxidoreductase activity"/>
    <property type="evidence" value="ECO:0007669"/>
    <property type="project" value="InterPro"/>
</dbReference>
<dbReference type="Gene3D" id="3.30.70.100">
    <property type="match status" value="1"/>
</dbReference>
<organism evidence="2">
    <name type="scientific">marine metagenome</name>
    <dbReference type="NCBI Taxonomy" id="408172"/>
    <lineage>
        <taxon>unclassified sequences</taxon>
        <taxon>metagenomes</taxon>
        <taxon>ecological metagenomes</taxon>
    </lineage>
</organism>
<dbReference type="Pfam" id="PF07110">
    <property type="entry name" value="EthD"/>
    <property type="match status" value="1"/>
</dbReference>
<gene>
    <name evidence="2" type="ORF">METZ01_LOCUS158402</name>
</gene>
<proteinExistence type="predicted"/>
<dbReference type="SUPFAM" id="SSF54909">
    <property type="entry name" value="Dimeric alpha+beta barrel"/>
    <property type="match status" value="1"/>
</dbReference>
<evidence type="ECO:0000313" key="2">
    <source>
        <dbReference type="EMBL" id="SVB05548.1"/>
    </source>
</evidence>